<feature type="domain" description="Glycoside hydrolase family 65 central catalytic" evidence="3">
    <location>
        <begin position="431"/>
        <end position="826"/>
    </location>
</feature>
<accession>A0ABS7QAP7</accession>
<evidence type="ECO:0000259" key="5">
    <source>
        <dbReference type="Pfam" id="PF03636"/>
    </source>
</evidence>
<keyword evidence="6" id="KW-0378">Hydrolase</keyword>
<dbReference type="Gene3D" id="2.70.98.40">
    <property type="entry name" value="Glycoside hydrolase, family 65, N-terminal domain"/>
    <property type="match status" value="1"/>
</dbReference>
<dbReference type="InterPro" id="IPR005194">
    <property type="entry name" value="Glyco_hydro_65_C"/>
</dbReference>
<evidence type="ECO:0000259" key="4">
    <source>
        <dbReference type="Pfam" id="PF03633"/>
    </source>
</evidence>
<dbReference type="SUPFAM" id="SSF74650">
    <property type="entry name" value="Galactose mutarotase-like"/>
    <property type="match status" value="1"/>
</dbReference>
<organism evidence="6 7">
    <name type="scientific">Actinacidiphila acidipaludis</name>
    <dbReference type="NCBI Taxonomy" id="2873382"/>
    <lineage>
        <taxon>Bacteria</taxon>
        <taxon>Bacillati</taxon>
        <taxon>Actinomycetota</taxon>
        <taxon>Actinomycetes</taxon>
        <taxon>Kitasatosporales</taxon>
        <taxon>Streptomycetaceae</taxon>
        <taxon>Actinacidiphila</taxon>
    </lineage>
</organism>
<dbReference type="InterPro" id="IPR037018">
    <property type="entry name" value="GH65_N"/>
</dbReference>
<name>A0ABS7QAP7_9ACTN</name>
<evidence type="ECO:0000259" key="3">
    <source>
        <dbReference type="Pfam" id="PF03632"/>
    </source>
</evidence>
<feature type="region of interest" description="Disordered" evidence="2">
    <location>
        <begin position="246"/>
        <end position="267"/>
    </location>
</feature>
<dbReference type="InterPro" id="IPR012341">
    <property type="entry name" value="6hp_glycosidase-like_sf"/>
</dbReference>
<feature type="compositionally biased region" description="Basic and acidic residues" evidence="2">
    <location>
        <begin position="26"/>
        <end position="85"/>
    </location>
</feature>
<sequence length="913" mass="99348">MSRRRAGPRAEAASGAGPEPGAGSRARPEPDVETRARPEPDVETRARPEPDVEPRPEPVRRAEPDPESRPDQGHPEHAPEPRPDPDPGPAGPDPTWTWSYEGYDPSAERLREALCTLGNGYFATRGAAAETPAGPVHYPGTYAAGCYNRLTSHVAGREVENEDLVNLPNWLPLRVRPAGGDWFTPDEATVLAYVQTLDLHGGLAHRRTTLRDAAGRTVTLEETRLVHMADPHLAVQRLQVTVDAWPDDGAGDRTGHGAGHGPRHTSRELEIEAALDGDVRNEGVERYRELNGRHLADVTPGTPGPETLSLTCRTTHSGIHVALAARVRLTGGAGRGAAPVPRTSASGTTATRAARVLAVPVGEGRRVTVEKVVALHTSRDPAISDPLSAALDRVTRAADAATLTDGHTAAWAQLWQRARLEVPGEAGRVLRLHQFHVLQTLSPHTADLDVGVPARGLHGEAYRGHVFWDELFVLPFLNLHLPEVSRALLCYRHRRLPAACRAAAAIGRPGALYPWQSGSDGREETQRLHLNPRSGRWLPDHTHLQHHVGSAVAYNVWQYCLAAGDTAFLHGEGAETLLQIARFWAHSAVWDEDRARFRIRGVMGPDEYHDAYPDADRPGLDDNAYTNVTAAWVLSRALDLVAALPAPRRDALTGELGVDRAELELWRDVAHRLRVPFHAGVVSQFDGYGELAELDWAGYRRRYGDIRRLDRILEAEGDSVNRYQASKQADVLMLGYLFPADELGSLFRQLGYAVDEATWTATVDHYLARTSHGSTLSGLVHGWVLARSRRGGAWACVREALLGDVADLQGGTTGEGIHLGAMAGTLDLVQRGLTGLTPLEDGLRLDPVPLPELSRFGLSLRYREHWGVGLALHGPHLRISVPASDQRRLRVEVGDRSYVVAPGSAVEVPGAVG</sequence>
<dbReference type="Pfam" id="PF03632">
    <property type="entry name" value="Glyco_hydro_65m"/>
    <property type="match status" value="1"/>
</dbReference>
<reference evidence="6 7" key="1">
    <citation type="submission" date="2021-08" db="EMBL/GenBank/DDBJ databases">
        <title>WGS of actinomycetes from Thailand.</title>
        <authorList>
            <person name="Thawai C."/>
        </authorList>
    </citation>
    <scope>NUCLEOTIDE SEQUENCE [LARGE SCALE GENOMIC DNA]</scope>
    <source>
        <strain evidence="6 7">PLK6-54</strain>
    </source>
</reference>
<dbReference type="Gene3D" id="1.50.10.10">
    <property type="match status" value="1"/>
</dbReference>
<dbReference type="Proteomes" id="UP000778578">
    <property type="component" value="Unassembled WGS sequence"/>
</dbReference>
<evidence type="ECO:0000256" key="1">
    <source>
        <dbReference type="ARBA" id="ARBA00023295"/>
    </source>
</evidence>
<feature type="compositionally biased region" description="Low complexity" evidence="2">
    <location>
        <begin position="9"/>
        <end position="25"/>
    </location>
</feature>
<keyword evidence="7" id="KW-1185">Reference proteome</keyword>
<dbReference type="PANTHER" id="PTHR11051:SF8">
    <property type="entry name" value="PROTEIN-GLUCOSYLGALACTOSYLHYDROXYLYSINE GLUCOSIDASE"/>
    <property type="match status" value="1"/>
</dbReference>
<dbReference type="InterPro" id="IPR005196">
    <property type="entry name" value="Glyco_hydro_65_N"/>
</dbReference>
<evidence type="ECO:0000256" key="2">
    <source>
        <dbReference type="SAM" id="MobiDB-lite"/>
    </source>
</evidence>
<dbReference type="InterPro" id="IPR008928">
    <property type="entry name" value="6-hairpin_glycosidase_sf"/>
</dbReference>
<dbReference type="PANTHER" id="PTHR11051">
    <property type="entry name" value="GLYCOSYL HYDROLASE-RELATED"/>
    <property type="match status" value="1"/>
</dbReference>
<feature type="domain" description="Glycoside hydrolase family 65 N-terminal" evidence="5">
    <location>
        <begin position="100"/>
        <end position="379"/>
    </location>
</feature>
<dbReference type="SUPFAM" id="SSF48208">
    <property type="entry name" value="Six-hairpin glycosidases"/>
    <property type="match status" value="1"/>
</dbReference>
<feature type="domain" description="Glycoside hydrolase family 65 C-terminal" evidence="4">
    <location>
        <begin position="840"/>
        <end position="900"/>
    </location>
</feature>
<protein>
    <submittedName>
        <fullName evidence="6">Glycoside hydrolase family 65 protein</fullName>
    </submittedName>
</protein>
<dbReference type="Pfam" id="PF03633">
    <property type="entry name" value="Glyco_hydro_65C"/>
    <property type="match status" value="1"/>
</dbReference>
<dbReference type="EMBL" id="JAINZZ010000028">
    <property type="protein sequence ID" value="MBY8880213.1"/>
    <property type="molecule type" value="Genomic_DNA"/>
</dbReference>
<evidence type="ECO:0000313" key="6">
    <source>
        <dbReference type="EMBL" id="MBY8880213.1"/>
    </source>
</evidence>
<dbReference type="Pfam" id="PF03636">
    <property type="entry name" value="Glyco_hydro_65N"/>
    <property type="match status" value="1"/>
</dbReference>
<evidence type="ECO:0000313" key="7">
    <source>
        <dbReference type="Proteomes" id="UP000778578"/>
    </source>
</evidence>
<feature type="region of interest" description="Disordered" evidence="2">
    <location>
        <begin position="1"/>
        <end position="101"/>
    </location>
</feature>
<keyword evidence="1" id="KW-0326">Glycosidase</keyword>
<dbReference type="RefSeq" id="WP_222965006.1">
    <property type="nucleotide sequence ID" value="NZ_JAINZZ010000028.1"/>
</dbReference>
<proteinExistence type="predicted"/>
<comment type="caution">
    <text evidence="6">The sequence shown here is derived from an EMBL/GenBank/DDBJ whole genome shotgun (WGS) entry which is preliminary data.</text>
</comment>
<dbReference type="GO" id="GO:0016787">
    <property type="term" value="F:hydrolase activity"/>
    <property type="evidence" value="ECO:0007669"/>
    <property type="project" value="UniProtKB-KW"/>
</dbReference>
<gene>
    <name evidence="6" type="ORF">K7862_21620</name>
</gene>
<dbReference type="InterPro" id="IPR005195">
    <property type="entry name" value="Glyco_hydro_65_M"/>
</dbReference>
<dbReference type="InterPro" id="IPR011013">
    <property type="entry name" value="Gal_mutarotase_sf_dom"/>
</dbReference>